<evidence type="ECO:0000256" key="5">
    <source>
        <dbReference type="ARBA" id="ARBA00023242"/>
    </source>
</evidence>
<evidence type="ECO:0000256" key="2">
    <source>
        <dbReference type="ARBA" id="ARBA00023015"/>
    </source>
</evidence>
<evidence type="ECO:0000256" key="6">
    <source>
        <dbReference type="SAM" id="MobiDB-lite"/>
    </source>
</evidence>
<keyword evidence="8" id="KW-1185">Reference proteome</keyword>
<accession>A0ABM1MBY4</accession>
<dbReference type="SUPFAM" id="SSF57959">
    <property type="entry name" value="Leucine zipper domain"/>
    <property type="match status" value="1"/>
</dbReference>
<feature type="compositionally biased region" description="Polar residues" evidence="6">
    <location>
        <begin position="158"/>
        <end position="169"/>
    </location>
</feature>
<dbReference type="InterPro" id="IPR046347">
    <property type="entry name" value="bZIP_sf"/>
</dbReference>
<sequence length="232" mass="26680">MEPTQAVQSEVKLEYYPMDYSSPVLDLTVRKRSRTPEMPSYQTSSPQHITESHQSKSFCDPPTTVMSSPSPTSQSGSESSEISVSDQYNQYMQNAPKKIIRPFKAYPKDPLAVAIPTVAAEIILGHDSDENSYANFRQKMLSKVQNQNMGTNIKMRRNNPNATGTQNEDPTYWEKRRKNNEAAKRSRDARRAKEDEIAIRCAYLEQENLKLRYQLATMENENKQLRVMIYNE</sequence>
<dbReference type="PROSITE" id="PS50217">
    <property type="entry name" value="BZIP"/>
    <property type="match status" value="1"/>
</dbReference>
<keyword evidence="5" id="KW-0539">Nucleus</keyword>
<dbReference type="InterPro" id="IPR004827">
    <property type="entry name" value="bZIP"/>
</dbReference>
<reference evidence="9" key="1">
    <citation type="submission" date="2025-08" db="UniProtKB">
        <authorList>
            <consortium name="RefSeq"/>
        </authorList>
    </citation>
    <scope>IDENTIFICATION</scope>
    <source>
        <tissue evidence="9">Whole Larva</tissue>
    </source>
</reference>
<dbReference type="PANTHER" id="PTHR11988">
    <property type="entry name" value="THYROTROPH EMBRYONIC FACTOR RELATED"/>
    <property type="match status" value="1"/>
</dbReference>
<proteinExistence type="predicted"/>
<gene>
    <name evidence="9" type="primary">LOC108559349</name>
</gene>
<feature type="region of interest" description="Disordered" evidence="6">
    <location>
        <begin position="31"/>
        <end position="84"/>
    </location>
</feature>
<feature type="compositionally biased region" description="Polar residues" evidence="6">
    <location>
        <begin position="40"/>
        <end position="49"/>
    </location>
</feature>
<evidence type="ECO:0000256" key="4">
    <source>
        <dbReference type="ARBA" id="ARBA00023163"/>
    </source>
</evidence>
<evidence type="ECO:0000313" key="8">
    <source>
        <dbReference type="Proteomes" id="UP000695000"/>
    </source>
</evidence>
<keyword evidence="4" id="KW-0804">Transcription</keyword>
<name>A0ABM1MBY4_NICVS</name>
<dbReference type="GeneID" id="108559349"/>
<keyword evidence="3" id="KW-0238">DNA-binding</keyword>
<dbReference type="InterPro" id="IPR040223">
    <property type="entry name" value="PAR_bZIP"/>
</dbReference>
<dbReference type="CDD" id="cd14695">
    <property type="entry name" value="bZIP_HLF"/>
    <property type="match status" value="1"/>
</dbReference>
<keyword evidence="2" id="KW-0805">Transcription regulation</keyword>
<feature type="region of interest" description="Disordered" evidence="6">
    <location>
        <begin position="153"/>
        <end position="191"/>
    </location>
</feature>
<comment type="subcellular location">
    <subcellularLocation>
        <location evidence="1">Nucleus</location>
    </subcellularLocation>
</comment>
<evidence type="ECO:0000256" key="3">
    <source>
        <dbReference type="ARBA" id="ARBA00023125"/>
    </source>
</evidence>
<feature type="domain" description="BZIP" evidence="7">
    <location>
        <begin position="169"/>
        <end position="232"/>
    </location>
</feature>
<evidence type="ECO:0000313" key="9">
    <source>
        <dbReference type="RefSeq" id="XP_017772084.1"/>
    </source>
</evidence>
<feature type="compositionally biased region" description="Basic and acidic residues" evidence="6">
    <location>
        <begin position="179"/>
        <end position="191"/>
    </location>
</feature>
<dbReference type="Pfam" id="PF07716">
    <property type="entry name" value="bZIP_2"/>
    <property type="match status" value="1"/>
</dbReference>
<dbReference type="PANTHER" id="PTHR11988:SF27">
    <property type="entry name" value="GH27708P"/>
    <property type="match status" value="1"/>
</dbReference>
<protein>
    <submittedName>
        <fullName evidence="9">Protein giant-like</fullName>
    </submittedName>
</protein>
<evidence type="ECO:0000259" key="7">
    <source>
        <dbReference type="PROSITE" id="PS50217"/>
    </source>
</evidence>
<dbReference type="Proteomes" id="UP000695000">
    <property type="component" value="Unplaced"/>
</dbReference>
<dbReference type="Gene3D" id="1.20.5.170">
    <property type="match status" value="1"/>
</dbReference>
<feature type="compositionally biased region" description="Low complexity" evidence="6">
    <location>
        <begin position="61"/>
        <end position="84"/>
    </location>
</feature>
<organism evidence="8 9">
    <name type="scientific">Nicrophorus vespilloides</name>
    <name type="common">Boreal carrion beetle</name>
    <dbReference type="NCBI Taxonomy" id="110193"/>
    <lineage>
        <taxon>Eukaryota</taxon>
        <taxon>Metazoa</taxon>
        <taxon>Ecdysozoa</taxon>
        <taxon>Arthropoda</taxon>
        <taxon>Hexapoda</taxon>
        <taxon>Insecta</taxon>
        <taxon>Pterygota</taxon>
        <taxon>Neoptera</taxon>
        <taxon>Endopterygota</taxon>
        <taxon>Coleoptera</taxon>
        <taxon>Polyphaga</taxon>
        <taxon>Staphyliniformia</taxon>
        <taxon>Silphidae</taxon>
        <taxon>Nicrophorinae</taxon>
        <taxon>Nicrophorus</taxon>
    </lineage>
</organism>
<evidence type="ECO:0000256" key="1">
    <source>
        <dbReference type="ARBA" id="ARBA00004123"/>
    </source>
</evidence>
<dbReference type="RefSeq" id="XP_017772084.1">
    <property type="nucleotide sequence ID" value="XM_017916595.1"/>
</dbReference>
<dbReference type="SMART" id="SM00338">
    <property type="entry name" value="BRLZ"/>
    <property type="match status" value="1"/>
</dbReference>